<evidence type="ECO:0000256" key="2">
    <source>
        <dbReference type="RuleBase" id="RU361277"/>
    </source>
</evidence>
<comment type="similarity">
    <text evidence="2">Belongs to the zinc-containing alcohol dehydrogenase family.</text>
</comment>
<dbReference type="PANTHER" id="PTHR43189">
    <property type="entry name" value="ZINC-TYPE ALCOHOL DEHYDROGENASE-LIKE PROTEIN C1198.01-RELATED"/>
    <property type="match status" value="1"/>
</dbReference>
<keyword evidence="2" id="KW-0862">Zinc</keyword>
<accession>F2AXC1</accession>
<dbReference type="InterPro" id="IPR002328">
    <property type="entry name" value="ADH_Zn_CS"/>
</dbReference>
<dbReference type="RefSeq" id="WP_007328281.1">
    <property type="nucleotide sequence ID" value="NZ_AFAR01000215.1"/>
</dbReference>
<dbReference type="Gene3D" id="3.90.180.10">
    <property type="entry name" value="Medium-chain alcohol dehydrogenases, catalytic domain"/>
    <property type="match status" value="1"/>
</dbReference>
<feature type="domain" description="Alcohol dehydrogenase-like N-terminal" evidence="4">
    <location>
        <begin position="78"/>
        <end position="209"/>
    </location>
</feature>
<feature type="domain" description="Alcohol dehydrogenase-like C-terminal" evidence="3">
    <location>
        <begin position="256"/>
        <end position="389"/>
    </location>
</feature>
<evidence type="ECO:0000256" key="1">
    <source>
        <dbReference type="ARBA" id="ARBA00023002"/>
    </source>
</evidence>
<evidence type="ECO:0000313" key="5">
    <source>
        <dbReference type="EMBL" id="EGF25695.1"/>
    </source>
</evidence>
<organism evidence="5 6">
    <name type="scientific">Rhodopirellula baltica WH47</name>
    <dbReference type="NCBI Taxonomy" id="991778"/>
    <lineage>
        <taxon>Bacteria</taxon>
        <taxon>Pseudomonadati</taxon>
        <taxon>Planctomycetota</taxon>
        <taxon>Planctomycetia</taxon>
        <taxon>Pirellulales</taxon>
        <taxon>Pirellulaceae</taxon>
        <taxon>Rhodopirellula</taxon>
    </lineage>
</organism>
<evidence type="ECO:0000259" key="4">
    <source>
        <dbReference type="Pfam" id="PF08240"/>
    </source>
</evidence>
<dbReference type="InterPro" id="IPR013149">
    <property type="entry name" value="ADH-like_C"/>
</dbReference>
<dbReference type="PROSITE" id="PS00059">
    <property type="entry name" value="ADH_ZINC"/>
    <property type="match status" value="1"/>
</dbReference>
<dbReference type="InterPro" id="IPR013154">
    <property type="entry name" value="ADH-like_N"/>
</dbReference>
<proteinExistence type="inferred from homology"/>
<reference evidence="5 6" key="1">
    <citation type="journal article" date="2013" name="Mar. Genomics">
        <title>Expression of sulfatases in Rhodopirellula baltica and the diversity of sulfatases in the genus Rhodopirellula.</title>
        <authorList>
            <person name="Wegner C.E."/>
            <person name="Richter-Heitmann T."/>
            <person name="Klindworth A."/>
            <person name="Klockow C."/>
            <person name="Richter M."/>
            <person name="Achstetter T."/>
            <person name="Glockner F.O."/>
            <person name="Harder J."/>
        </authorList>
    </citation>
    <scope>NUCLEOTIDE SEQUENCE [LARGE SCALE GENOMIC DNA]</scope>
    <source>
        <strain evidence="5 6">WH47</strain>
    </source>
</reference>
<dbReference type="InterPro" id="IPR011032">
    <property type="entry name" value="GroES-like_sf"/>
</dbReference>
<evidence type="ECO:0000259" key="3">
    <source>
        <dbReference type="Pfam" id="PF00107"/>
    </source>
</evidence>
<comment type="caution">
    <text evidence="5">The sequence shown here is derived from an EMBL/GenBank/DDBJ whole genome shotgun (WGS) entry which is preliminary data.</text>
</comment>
<dbReference type="SUPFAM" id="SSF51735">
    <property type="entry name" value="NAD(P)-binding Rossmann-fold domains"/>
    <property type="match status" value="1"/>
</dbReference>
<dbReference type="Pfam" id="PF00107">
    <property type="entry name" value="ADH_zinc_N"/>
    <property type="match status" value="1"/>
</dbReference>
<dbReference type="Pfam" id="PF08240">
    <property type="entry name" value="ADH_N"/>
    <property type="match status" value="1"/>
</dbReference>
<sequence>MINAESFNLPVSSLPYFGWRLTLMAEPTDAANIRPPFQKSVRTSLMSVAKPESVRAVAMTAPGATEMRTYPYPTVDHDSAILKVDMSGICGTDRHIFKGEASELRGKSIFPYVGGHEVIGTIVEIGDNAAKVMDYDKQPLKVGDRVAIAVEVNCGHCFYCRKHYNNTTCLNQIQAYGLHPNADTLPYLRGGFAEFIFIRPGTHLFKVPDEMSTDVAVFVEEMAVAYHSLARAAGPFAPVNEGFGPGNSVAVLGNGPLGILHGIMASIHGAGLRIATDLSDLRLEKAKNLYADVTINAAKVSTDERIEQVKDMTEGVGPDLVIESAGEPEAFIEALRMVRKGGTVIEVGNWVDLGKPVALDVMRHISSKNLHIHSVFHCGTDWRPVLNILHQQSDRYDFPSLITHRFGLDELVDKFGTVTNFDECCKIEVIPHKS</sequence>
<dbReference type="PATRIC" id="fig|991778.3.peg.4632"/>
<dbReference type="InterPro" id="IPR036291">
    <property type="entry name" value="NAD(P)-bd_dom_sf"/>
</dbReference>
<evidence type="ECO:0000313" key="6">
    <source>
        <dbReference type="Proteomes" id="UP000006222"/>
    </source>
</evidence>
<dbReference type="Proteomes" id="UP000006222">
    <property type="component" value="Unassembled WGS sequence"/>
</dbReference>
<dbReference type="Gene3D" id="3.40.50.720">
    <property type="entry name" value="NAD(P)-binding Rossmann-like Domain"/>
    <property type="match status" value="1"/>
</dbReference>
<dbReference type="SUPFAM" id="SSF50129">
    <property type="entry name" value="GroES-like"/>
    <property type="match status" value="1"/>
</dbReference>
<dbReference type="GO" id="GO:0008270">
    <property type="term" value="F:zinc ion binding"/>
    <property type="evidence" value="ECO:0007669"/>
    <property type="project" value="InterPro"/>
</dbReference>
<comment type="cofactor">
    <cofactor evidence="2">
        <name>Zn(2+)</name>
        <dbReference type="ChEBI" id="CHEBI:29105"/>
    </cofactor>
</comment>
<protein>
    <submittedName>
        <fullName evidence="5">Sorbitol dehydrogenase</fullName>
    </submittedName>
</protein>
<keyword evidence="2" id="KW-0479">Metal-binding</keyword>
<dbReference type="GO" id="GO:0016491">
    <property type="term" value="F:oxidoreductase activity"/>
    <property type="evidence" value="ECO:0007669"/>
    <property type="project" value="UniProtKB-KW"/>
</dbReference>
<keyword evidence="1" id="KW-0560">Oxidoreductase</keyword>
<dbReference type="EMBL" id="AFAR01000215">
    <property type="protein sequence ID" value="EGF25695.1"/>
    <property type="molecule type" value="Genomic_DNA"/>
</dbReference>
<dbReference type="AlphaFoldDB" id="F2AXC1"/>
<name>F2AXC1_RHOBT</name>
<dbReference type="PANTHER" id="PTHR43189:SF1">
    <property type="entry name" value="ZINC-TYPE ALCOHOL DEHYDROGENASE-LIKE PROTEIN C1198.01"/>
    <property type="match status" value="1"/>
</dbReference>
<gene>
    <name evidence="5" type="ORF">RBWH47_00596</name>
</gene>